<organism evidence="10 11">
    <name type="scientific">Calidris pygmaea</name>
    <name type="common">Spoon-billed sandpiper</name>
    <dbReference type="NCBI Taxonomy" id="425635"/>
    <lineage>
        <taxon>Eukaryota</taxon>
        <taxon>Metazoa</taxon>
        <taxon>Chordata</taxon>
        <taxon>Craniata</taxon>
        <taxon>Vertebrata</taxon>
        <taxon>Euteleostomi</taxon>
        <taxon>Archelosauria</taxon>
        <taxon>Archosauria</taxon>
        <taxon>Dinosauria</taxon>
        <taxon>Saurischia</taxon>
        <taxon>Theropoda</taxon>
        <taxon>Coelurosauria</taxon>
        <taxon>Aves</taxon>
        <taxon>Neognathae</taxon>
        <taxon>Neoaves</taxon>
        <taxon>Charadriiformes</taxon>
        <taxon>Scolopacidae</taxon>
        <taxon>Calidris</taxon>
    </lineage>
</organism>
<dbReference type="FunFam" id="3.20.20.80:FF:000013">
    <property type="entry name" value="lactase-phlorizin hydrolase"/>
    <property type="match status" value="1"/>
</dbReference>
<evidence type="ECO:0000256" key="4">
    <source>
        <dbReference type="ARBA" id="ARBA00022801"/>
    </source>
</evidence>
<sequence>AVPHNSLTFDLPVSSKLPNLPASEVPSKAKVVWHKFSSQTDFERDMYFYGTFPEDFTWGVSSAAYQIEGGWDADGKGPSIWDNFTHVPGNIKNNDTGDIACDSYNKVEEDIYLLRALGVKNYRFSLSWPRIFPNGRNNSINSHGVDYYNRLIDGLVANNITPIITLYHWDLPQALQDIGGWESSALIDLFDSYADFCFRTFGDRVKFWITINEPQVIAWASYGSGELPPNVKDPGSAPYKVAHILLKAHARVYHTYDDKYRASQRGVIALCPNIDWAEPKTPSDPKDIEAADRYLQFLVGWFAHPVFKNGDYPEVMKWKVGNRSELQNLPSSRLPVFTAEERDYIRGTADVFFFNTYTSKIEVLTKVDSSWRLLNWIKEEYGNPPIYIIENGVGLATKSSIDDNTRIFYYKTYIDEALKAYKLDGVNLKGYNAWSFMDNFEWLNGYDPTFGLHQVDFDNPNRPRTPKRSAVYYAEIIRNNGIPLPKEDEFLYGEFPKNFWWSVATAAYQVRKPRRNLKVSVDTDGKGLSIWDKFSHTPLKISNDDTGDVACDSYHKIEEDVEMLKSLKVSHYRFSISWSRILPDGTTRYINEMGLNYYERDWLSLFPFCLSPQVTLYHWDLPQALQNVGGWENDTIVQRFKEYAELLFQRLGDKVKFWITLNEPYNAAYSPYVVGHNLIKAHAEAWHLYNETYRAKQGGLISITINSDWAEPRNPHNQEDVEAARRYLQVQRHPVPALPAAPGFGFMLFSVFCCSLPEFTESEKQRIKGTYDYFGLNHYTTVLAYNLNYPAGVMSDRSWLNSGSVWLKVTPFGFRKLLRWIKEEYNDPPIYVTENGVSERGAFNLNDTWRTHYHRSYINEALKAVVLDGVDLRGYTAWSLMDNFEWAVGFDERFGLYHVNFTDPNLPRRPKASARFYSQIINCNGFPDPATGSHPCLEPEPEGKRSLYVHFALCVVVVLVLALLAYKYGKLSKRSRKRKHMELHKL</sequence>
<dbReference type="InterPro" id="IPR018120">
    <property type="entry name" value="Glyco_hydro_1_AS"/>
</dbReference>
<dbReference type="SUPFAM" id="SSF51445">
    <property type="entry name" value="(Trans)glycosidases"/>
    <property type="match status" value="2"/>
</dbReference>
<dbReference type="PROSITE" id="PS00653">
    <property type="entry name" value="GLYCOSYL_HYDROL_F1_2"/>
    <property type="match status" value="1"/>
</dbReference>
<dbReference type="EC" id="3.2.1.21" evidence="3"/>
<comment type="subunit">
    <text evidence="2">Homodimer.</text>
</comment>
<dbReference type="GO" id="GO:0005975">
    <property type="term" value="P:carbohydrate metabolic process"/>
    <property type="evidence" value="ECO:0007669"/>
    <property type="project" value="InterPro"/>
</dbReference>
<keyword evidence="4 8" id="KW-0378">Hydrolase</keyword>
<comment type="similarity">
    <text evidence="1">Belongs to the glycosyl hydrolase 1 family.</text>
</comment>
<keyword evidence="11" id="KW-1185">Reference proteome</keyword>
<evidence type="ECO:0000256" key="2">
    <source>
        <dbReference type="ARBA" id="ARBA00011738"/>
    </source>
</evidence>
<dbReference type="InterPro" id="IPR001360">
    <property type="entry name" value="Glyco_hydro_1"/>
</dbReference>
<evidence type="ECO:0000256" key="9">
    <source>
        <dbReference type="SAM" id="Phobius"/>
    </source>
</evidence>
<evidence type="ECO:0000256" key="5">
    <source>
        <dbReference type="ARBA" id="ARBA00023180"/>
    </source>
</evidence>
<evidence type="ECO:0000313" key="11">
    <source>
        <dbReference type="Proteomes" id="UP000694419"/>
    </source>
</evidence>
<evidence type="ECO:0000256" key="6">
    <source>
        <dbReference type="ARBA" id="ARBA00023295"/>
    </source>
</evidence>
<evidence type="ECO:0000256" key="1">
    <source>
        <dbReference type="ARBA" id="ARBA00010838"/>
    </source>
</evidence>
<dbReference type="Gene3D" id="3.20.20.80">
    <property type="entry name" value="Glycosidases"/>
    <property type="match status" value="2"/>
</dbReference>
<feature type="transmembrane region" description="Helical" evidence="9">
    <location>
        <begin position="947"/>
        <end position="969"/>
    </location>
</feature>
<evidence type="ECO:0000256" key="8">
    <source>
        <dbReference type="RuleBase" id="RU004468"/>
    </source>
</evidence>
<dbReference type="InterPro" id="IPR017853">
    <property type="entry name" value="GH"/>
</dbReference>
<accession>A0A8C3KD88</accession>
<dbReference type="PROSITE" id="PS00572">
    <property type="entry name" value="GLYCOSYL_HYDROL_F1_1"/>
    <property type="match status" value="2"/>
</dbReference>
<evidence type="ECO:0000256" key="7">
    <source>
        <dbReference type="PROSITE-ProRule" id="PRU10055"/>
    </source>
</evidence>
<dbReference type="PRINTS" id="PR00131">
    <property type="entry name" value="GLHYDRLASE1"/>
</dbReference>
<reference evidence="10" key="1">
    <citation type="submission" date="2025-08" db="UniProtKB">
        <authorList>
            <consortium name="Ensembl"/>
        </authorList>
    </citation>
    <scope>IDENTIFICATION</scope>
</reference>
<feature type="active site" description="Nucleophile" evidence="7">
    <location>
        <position position="834"/>
    </location>
</feature>
<evidence type="ECO:0000256" key="3">
    <source>
        <dbReference type="ARBA" id="ARBA00012744"/>
    </source>
</evidence>
<dbReference type="Ensembl" id="ENSCPGT00000021230.1">
    <property type="protein sequence ID" value="ENSCPGP00000019399.1"/>
    <property type="gene ID" value="ENSCPGG00000013545.1"/>
</dbReference>
<feature type="active site" description="Nucleophile" evidence="7">
    <location>
        <position position="390"/>
    </location>
</feature>
<reference evidence="10" key="2">
    <citation type="submission" date="2025-09" db="UniProtKB">
        <authorList>
            <consortium name="Ensembl"/>
        </authorList>
    </citation>
    <scope>IDENTIFICATION</scope>
</reference>
<protein>
    <recommendedName>
        <fullName evidence="3">beta-glucosidase</fullName>
        <ecNumber evidence="3">3.2.1.21</ecNumber>
    </recommendedName>
</protein>
<keyword evidence="9" id="KW-0812">Transmembrane</keyword>
<dbReference type="GO" id="GO:0004553">
    <property type="term" value="F:hydrolase activity, hydrolyzing O-glycosyl compounds"/>
    <property type="evidence" value="ECO:0007669"/>
    <property type="project" value="InterPro"/>
</dbReference>
<dbReference type="PANTHER" id="PTHR10353:SF36">
    <property type="entry name" value="LP05116P"/>
    <property type="match status" value="1"/>
</dbReference>
<dbReference type="InterPro" id="IPR033132">
    <property type="entry name" value="GH_1_N_CS"/>
</dbReference>
<dbReference type="AlphaFoldDB" id="A0A8C3KD88"/>
<keyword evidence="9" id="KW-1133">Transmembrane helix</keyword>
<keyword evidence="6 8" id="KW-0326">Glycosidase</keyword>
<dbReference type="Pfam" id="PF00232">
    <property type="entry name" value="Glyco_hydro_1"/>
    <property type="match status" value="3"/>
</dbReference>
<proteinExistence type="inferred from homology"/>
<keyword evidence="9" id="KW-0472">Membrane</keyword>
<dbReference type="Proteomes" id="UP000694419">
    <property type="component" value="Unplaced"/>
</dbReference>
<dbReference type="PANTHER" id="PTHR10353">
    <property type="entry name" value="GLYCOSYL HYDROLASE"/>
    <property type="match status" value="1"/>
</dbReference>
<keyword evidence="5" id="KW-0325">Glycoprotein</keyword>
<evidence type="ECO:0000313" key="10">
    <source>
        <dbReference type="Ensembl" id="ENSCPGP00000019399.1"/>
    </source>
</evidence>
<name>A0A8C3KD88_9CHAR</name>